<evidence type="ECO:0000256" key="1">
    <source>
        <dbReference type="ARBA" id="ARBA00005051"/>
    </source>
</evidence>
<keyword evidence="6" id="KW-0067">ATP-binding</keyword>
<keyword evidence="4" id="KW-0547">Nucleotide-binding</keyword>
<dbReference type="EC" id="2.7.6.3" evidence="2"/>
<organism evidence="9 10">
    <name type="scientific">candidate division TA06 bacterium</name>
    <dbReference type="NCBI Taxonomy" id="2250710"/>
    <lineage>
        <taxon>Bacteria</taxon>
        <taxon>Bacteria division TA06</taxon>
    </lineage>
</organism>
<comment type="pathway">
    <text evidence="1">Cofactor biosynthesis; tetrahydrofolate biosynthesis; 2-amino-4-hydroxy-6-hydroxymethyl-7,8-dihydropteridine diphosphate from 7,8-dihydroneopterin triphosphate: step 4/4.</text>
</comment>
<dbReference type="AlphaFoldDB" id="A0A660SAU6"/>
<dbReference type="Gene3D" id="3.30.70.560">
    <property type="entry name" value="7,8-Dihydro-6-hydroxymethylpterin-pyrophosphokinase HPPK"/>
    <property type="match status" value="1"/>
</dbReference>
<dbReference type="GO" id="GO:0016301">
    <property type="term" value="F:kinase activity"/>
    <property type="evidence" value="ECO:0007669"/>
    <property type="project" value="UniProtKB-KW"/>
</dbReference>
<dbReference type="Proteomes" id="UP000282321">
    <property type="component" value="Unassembled WGS sequence"/>
</dbReference>
<dbReference type="EMBL" id="QNBC01000037">
    <property type="protein sequence ID" value="RKX66622.1"/>
    <property type="molecule type" value="Genomic_DNA"/>
</dbReference>
<gene>
    <name evidence="9" type="primary">folK</name>
    <name evidence="9" type="ORF">DRP44_03690</name>
</gene>
<dbReference type="PANTHER" id="PTHR43071:SF1">
    <property type="entry name" value="2-AMINO-4-HYDROXY-6-HYDROXYMETHYLDIHYDROPTERIDINE PYROPHOSPHOKINASE"/>
    <property type="match status" value="1"/>
</dbReference>
<evidence type="ECO:0000313" key="9">
    <source>
        <dbReference type="EMBL" id="RKX66622.1"/>
    </source>
</evidence>
<keyword evidence="5 9" id="KW-0418">Kinase</keyword>
<dbReference type="NCBIfam" id="TIGR01498">
    <property type="entry name" value="folK"/>
    <property type="match status" value="1"/>
</dbReference>
<feature type="domain" description="7,8-dihydro-6-hydroxymethylpterin-pyrophosphokinase" evidence="8">
    <location>
        <begin position="6"/>
        <end position="132"/>
    </location>
</feature>
<evidence type="ECO:0000256" key="3">
    <source>
        <dbReference type="ARBA" id="ARBA00022679"/>
    </source>
</evidence>
<dbReference type="CDD" id="cd00483">
    <property type="entry name" value="HPPK"/>
    <property type="match status" value="1"/>
</dbReference>
<sequence>MSIAILSFGSNLGNKLQHIRNSILDIKSDKKIKILRYSNIYETEPIGVVGQNNFYNCVITIKTEYTSGELLQFLQSVEIKNGRTREYKWSPRTIDIDIIDFDRMILESEILTLPHPRMHERKFVLLPMKEVYPDYIHPKFNMDINTMIDKITGQYCYNLNLENWYHE</sequence>
<evidence type="ECO:0000256" key="6">
    <source>
        <dbReference type="ARBA" id="ARBA00022840"/>
    </source>
</evidence>
<dbReference type="Pfam" id="PF01288">
    <property type="entry name" value="HPPK"/>
    <property type="match status" value="1"/>
</dbReference>
<evidence type="ECO:0000313" key="10">
    <source>
        <dbReference type="Proteomes" id="UP000282321"/>
    </source>
</evidence>
<dbReference type="GO" id="GO:0003848">
    <property type="term" value="F:2-amino-4-hydroxy-6-hydroxymethyldihydropteridine diphosphokinase activity"/>
    <property type="evidence" value="ECO:0007669"/>
    <property type="project" value="UniProtKB-EC"/>
</dbReference>
<comment type="caution">
    <text evidence="9">The sequence shown here is derived from an EMBL/GenBank/DDBJ whole genome shotgun (WGS) entry which is preliminary data.</text>
</comment>
<dbReference type="SUPFAM" id="SSF55083">
    <property type="entry name" value="6-hydroxymethyl-7,8-dihydropterin pyrophosphokinase, HPPK"/>
    <property type="match status" value="1"/>
</dbReference>
<evidence type="ECO:0000256" key="4">
    <source>
        <dbReference type="ARBA" id="ARBA00022741"/>
    </source>
</evidence>
<dbReference type="GO" id="GO:0046656">
    <property type="term" value="P:folic acid biosynthetic process"/>
    <property type="evidence" value="ECO:0007669"/>
    <property type="project" value="UniProtKB-KW"/>
</dbReference>
<proteinExistence type="predicted"/>
<keyword evidence="3 9" id="KW-0808">Transferase</keyword>
<reference evidence="9 10" key="1">
    <citation type="submission" date="2018-06" db="EMBL/GenBank/DDBJ databases">
        <title>Extensive metabolic versatility and redundancy in microbially diverse, dynamic hydrothermal sediments.</title>
        <authorList>
            <person name="Dombrowski N."/>
            <person name="Teske A."/>
            <person name="Baker B.J."/>
        </authorList>
    </citation>
    <scope>NUCLEOTIDE SEQUENCE [LARGE SCALE GENOMIC DNA]</scope>
    <source>
        <strain evidence="9">B35_G9</strain>
    </source>
</reference>
<keyword evidence="7" id="KW-0289">Folate biosynthesis</keyword>
<evidence type="ECO:0000256" key="7">
    <source>
        <dbReference type="ARBA" id="ARBA00022909"/>
    </source>
</evidence>
<protein>
    <recommendedName>
        <fullName evidence="2">2-amino-4-hydroxy-6-hydroxymethyldihydropteridine diphosphokinase</fullName>
        <ecNumber evidence="2">2.7.6.3</ecNumber>
    </recommendedName>
</protein>
<name>A0A660SAU6_UNCT6</name>
<evidence type="ECO:0000259" key="8">
    <source>
        <dbReference type="Pfam" id="PF01288"/>
    </source>
</evidence>
<dbReference type="GO" id="GO:0046654">
    <property type="term" value="P:tetrahydrofolate biosynthetic process"/>
    <property type="evidence" value="ECO:0007669"/>
    <property type="project" value="UniProtKB-UniPathway"/>
</dbReference>
<dbReference type="UniPathway" id="UPA00077">
    <property type="reaction ID" value="UER00155"/>
</dbReference>
<accession>A0A660SAU6</accession>
<evidence type="ECO:0000256" key="2">
    <source>
        <dbReference type="ARBA" id="ARBA00013253"/>
    </source>
</evidence>
<dbReference type="InterPro" id="IPR000550">
    <property type="entry name" value="Hppk"/>
</dbReference>
<dbReference type="PANTHER" id="PTHR43071">
    <property type="entry name" value="2-AMINO-4-HYDROXY-6-HYDROXYMETHYLDIHYDROPTERIDINE PYROPHOSPHOKINASE"/>
    <property type="match status" value="1"/>
</dbReference>
<dbReference type="InterPro" id="IPR035907">
    <property type="entry name" value="Hppk_sf"/>
</dbReference>
<dbReference type="GO" id="GO:0005524">
    <property type="term" value="F:ATP binding"/>
    <property type="evidence" value="ECO:0007669"/>
    <property type="project" value="UniProtKB-KW"/>
</dbReference>
<evidence type="ECO:0000256" key="5">
    <source>
        <dbReference type="ARBA" id="ARBA00022777"/>
    </source>
</evidence>